<dbReference type="Proteomes" id="UP000244240">
    <property type="component" value="Unassembled WGS sequence"/>
</dbReference>
<proteinExistence type="predicted"/>
<comment type="caution">
    <text evidence="1">The sequence shown here is derived from an EMBL/GenBank/DDBJ whole genome shotgun (WGS) entry which is preliminary data.</text>
</comment>
<dbReference type="GO" id="GO:0043565">
    <property type="term" value="F:sequence-specific DNA binding"/>
    <property type="evidence" value="ECO:0007669"/>
    <property type="project" value="InterPro"/>
</dbReference>
<dbReference type="PANTHER" id="PTHR40080:SF1">
    <property type="entry name" value="TRPR-LIKE PROTEIN YERC_YECD"/>
    <property type="match status" value="1"/>
</dbReference>
<evidence type="ECO:0000313" key="1">
    <source>
        <dbReference type="EMBL" id="PTX48889.1"/>
    </source>
</evidence>
<dbReference type="NCBIfam" id="TIGR02531">
    <property type="entry name" value="yecD_yerC"/>
    <property type="match status" value="1"/>
</dbReference>
<protein>
    <submittedName>
        <fullName evidence="1">Trp operon repressor family</fullName>
    </submittedName>
</protein>
<dbReference type="SUPFAM" id="SSF48295">
    <property type="entry name" value="TrpR-like"/>
    <property type="match status" value="1"/>
</dbReference>
<dbReference type="PIRSF" id="PIRSF012508">
    <property type="entry name" value="YerC"/>
    <property type="match status" value="1"/>
</dbReference>
<dbReference type="EMBL" id="QBKR01000043">
    <property type="protein sequence ID" value="PTX48889.1"/>
    <property type="molecule type" value="Genomic_DNA"/>
</dbReference>
<dbReference type="OrthoDB" id="2874807at2"/>
<dbReference type="InterPro" id="IPR000831">
    <property type="entry name" value="Trp_repress"/>
</dbReference>
<sequence length="107" mass="12290">MQLNKLRQKEVNNLFAAILTLETIEECYRFFDDLCTVGEIKSLAQRLEVARMLKAGYTYNRIEADTGASTATISRVKRCLHYGTDGYSLALDRLEANKHQQEQTEKK</sequence>
<dbReference type="GO" id="GO:0003700">
    <property type="term" value="F:DNA-binding transcription factor activity"/>
    <property type="evidence" value="ECO:0007669"/>
    <property type="project" value="InterPro"/>
</dbReference>
<keyword evidence="2" id="KW-1185">Reference proteome</keyword>
<dbReference type="InterPro" id="IPR038116">
    <property type="entry name" value="TrpR-like_sf"/>
</dbReference>
<reference evidence="1 2" key="1">
    <citation type="submission" date="2018-04" db="EMBL/GenBank/DDBJ databases">
        <title>Genomic Encyclopedia of Archaeal and Bacterial Type Strains, Phase II (KMG-II): from individual species to whole genera.</title>
        <authorList>
            <person name="Goeker M."/>
        </authorList>
    </citation>
    <scope>NUCLEOTIDE SEQUENCE [LARGE SCALE GENOMIC DNA]</scope>
    <source>
        <strain evidence="1 2">DSM 45787</strain>
    </source>
</reference>
<dbReference type="AlphaFoldDB" id="A0A2T6AYL1"/>
<dbReference type="Gene3D" id="1.10.1270.10">
    <property type="entry name" value="TrpR-like"/>
    <property type="match status" value="1"/>
</dbReference>
<dbReference type="RefSeq" id="WP_108026599.1">
    <property type="nucleotide sequence ID" value="NZ_QBKR01000043.1"/>
</dbReference>
<organism evidence="1 2">
    <name type="scientific">Melghirimyces profundicolus</name>
    <dbReference type="NCBI Taxonomy" id="1242148"/>
    <lineage>
        <taxon>Bacteria</taxon>
        <taxon>Bacillati</taxon>
        <taxon>Bacillota</taxon>
        <taxon>Bacilli</taxon>
        <taxon>Bacillales</taxon>
        <taxon>Thermoactinomycetaceae</taxon>
        <taxon>Melghirimyces</taxon>
    </lineage>
</organism>
<accession>A0A2T6AYL1</accession>
<dbReference type="InterPro" id="IPR010921">
    <property type="entry name" value="Trp_repressor/repl_initiator"/>
</dbReference>
<dbReference type="PANTHER" id="PTHR40080">
    <property type="entry name" value="LMO1763 PROTEIN"/>
    <property type="match status" value="1"/>
</dbReference>
<dbReference type="InterPro" id="IPR013368">
    <property type="entry name" value="YecD_YerC"/>
</dbReference>
<name>A0A2T6AYL1_9BACL</name>
<dbReference type="Pfam" id="PF01371">
    <property type="entry name" value="Trp_repressor"/>
    <property type="match status" value="1"/>
</dbReference>
<gene>
    <name evidence="1" type="ORF">C8P63_14310</name>
</gene>
<evidence type="ECO:0000313" key="2">
    <source>
        <dbReference type="Proteomes" id="UP000244240"/>
    </source>
</evidence>